<dbReference type="InterPro" id="IPR013154">
    <property type="entry name" value="ADH-like_N"/>
</dbReference>
<dbReference type="Gene3D" id="3.90.180.10">
    <property type="entry name" value="Medium-chain alcohol dehydrogenases, catalytic domain"/>
    <property type="match status" value="1"/>
</dbReference>
<gene>
    <name evidence="6" type="ORF">HMPREF9623_00777</name>
</gene>
<keyword evidence="3" id="KW-0479">Metal-binding</keyword>
<keyword evidence="4" id="KW-0862">Zinc</keyword>
<evidence type="ECO:0000313" key="6">
    <source>
        <dbReference type="EMBL" id="EHO17178.1"/>
    </source>
</evidence>
<dbReference type="GO" id="GO:0016491">
    <property type="term" value="F:oxidoreductase activity"/>
    <property type="evidence" value="ECO:0007669"/>
    <property type="project" value="InterPro"/>
</dbReference>
<dbReference type="SUPFAM" id="SSF50129">
    <property type="entry name" value="GroES-like"/>
    <property type="match status" value="1"/>
</dbReference>
<dbReference type="SMART" id="SM00829">
    <property type="entry name" value="PKS_ER"/>
    <property type="match status" value="1"/>
</dbReference>
<evidence type="ECO:0000256" key="3">
    <source>
        <dbReference type="ARBA" id="ARBA00022723"/>
    </source>
</evidence>
<dbReference type="Pfam" id="PF08240">
    <property type="entry name" value="ADH_N"/>
    <property type="match status" value="1"/>
</dbReference>
<dbReference type="InterPro" id="IPR020843">
    <property type="entry name" value="ER"/>
</dbReference>
<dbReference type="Gene3D" id="3.40.50.720">
    <property type="entry name" value="NAD(P)-binding Rossmann-like Domain"/>
    <property type="match status" value="1"/>
</dbReference>
<name>A0AA36Y5H5_9FIRM</name>
<sequence length="363" mass="38740">MRAFVLERPGQATLIDSAPYPLLEEPYGAVLEPVVVAPCSSDVNTVYGSGSKKPDNLILGHECIARVKAVASRVRDFQVGDLVAVPAITPDWRNVEIQEGNDRHAGRPFSGNALGRSIPGVFAEAFGIADADTTLAKLPEGVRLEDALMCVDMVTTGFTGVEAAELKFGDTVVVLGIGAVGLMAVQGAALQGAAEIYAVGTREISVRRALEFGATEVLSYKDGDIREQIMARTGGRGADAVFVCGGNDDTFREAVDMVRYGIGRVVNLKHYPGDGDIGIPKFSGGRGMAGKTVHLELCRGGRARMERLLRLVKAGRIEPGRMVTHKLEGFPALAEGLELMRRKPQDLIKVMVRLSPGGEEQQA</sequence>
<dbReference type="AlphaFoldDB" id="A0AA36Y5H5"/>
<evidence type="ECO:0000256" key="2">
    <source>
        <dbReference type="ARBA" id="ARBA00008072"/>
    </source>
</evidence>
<organism evidence="6 7">
    <name type="scientific">Stomatobaculum longum</name>
    <dbReference type="NCBI Taxonomy" id="796942"/>
    <lineage>
        <taxon>Bacteria</taxon>
        <taxon>Bacillati</taxon>
        <taxon>Bacillota</taxon>
        <taxon>Clostridia</taxon>
        <taxon>Lachnospirales</taxon>
        <taxon>Lachnospiraceae</taxon>
        <taxon>Stomatobaculum</taxon>
    </lineage>
</organism>
<dbReference type="PANTHER" id="PTHR42813">
    <property type="entry name" value="ZINC-TYPE ALCOHOL DEHYDROGENASE-LIKE"/>
    <property type="match status" value="1"/>
</dbReference>
<dbReference type="PANTHER" id="PTHR42813:SF4">
    <property type="entry name" value="NADP-DEPENDENT ISOPROPANOL DEHYDROGENASE"/>
    <property type="match status" value="1"/>
</dbReference>
<evidence type="ECO:0000313" key="7">
    <source>
        <dbReference type="Proteomes" id="UP000018466"/>
    </source>
</evidence>
<dbReference type="Proteomes" id="UP000018466">
    <property type="component" value="Unassembled WGS sequence"/>
</dbReference>
<dbReference type="InterPro" id="IPR013149">
    <property type="entry name" value="ADH-like_C"/>
</dbReference>
<reference evidence="6 7" key="1">
    <citation type="submission" date="2011-10" db="EMBL/GenBank/DDBJ databases">
        <title>The Genome Sequence of Lachnospiraceae bacterium ACC2.</title>
        <authorList>
            <consortium name="The Broad Institute Genome Sequencing Platform"/>
            <person name="Earl A."/>
            <person name="Ward D."/>
            <person name="Feldgarden M."/>
            <person name="Gevers D."/>
            <person name="Sizova M."/>
            <person name="Hazen A."/>
            <person name="Epstein S."/>
            <person name="Young S.K."/>
            <person name="Zeng Q."/>
            <person name="Gargeya S."/>
            <person name="Fitzgerald M."/>
            <person name="Haas B."/>
            <person name="Abouelleil A."/>
            <person name="Alvarado L."/>
            <person name="Arachchi H.M."/>
            <person name="Berlin A."/>
            <person name="Brown A."/>
            <person name="Chapman S.B."/>
            <person name="Chen Z."/>
            <person name="Dunbar C."/>
            <person name="Freedman E."/>
            <person name="Gearin G."/>
            <person name="Goldberg J."/>
            <person name="Griggs A."/>
            <person name="Gujja S."/>
            <person name="Heiman D."/>
            <person name="Howarth C."/>
            <person name="Larson L."/>
            <person name="Lui A."/>
            <person name="MacDonald P.J.P."/>
            <person name="Montmayeur A."/>
            <person name="Murphy C."/>
            <person name="Neiman D."/>
            <person name="Pearson M."/>
            <person name="Priest M."/>
            <person name="Roberts A."/>
            <person name="Saif S."/>
            <person name="Shea T."/>
            <person name="Shenoy N."/>
            <person name="Sisk P."/>
            <person name="Stolte C."/>
            <person name="Sykes S."/>
            <person name="Wortman J."/>
            <person name="Nusbaum C."/>
            <person name="Birren B."/>
        </authorList>
    </citation>
    <scope>NUCLEOTIDE SEQUENCE [LARGE SCALE GENOMIC DNA]</scope>
    <source>
        <strain evidence="6 7">ACC2</strain>
    </source>
</reference>
<dbReference type="InterPro" id="IPR011032">
    <property type="entry name" value="GroES-like_sf"/>
</dbReference>
<dbReference type="EMBL" id="AGEL01000006">
    <property type="protein sequence ID" value="EHO17178.1"/>
    <property type="molecule type" value="Genomic_DNA"/>
</dbReference>
<accession>A0AA36Y5H5</accession>
<protein>
    <recommendedName>
        <fullName evidence="5">Enoyl reductase (ER) domain-containing protein</fullName>
    </recommendedName>
</protein>
<dbReference type="GeneID" id="86940553"/>
<dbReference type="Pfam" id="PF00107">
    <property type="entry name" value="ADH_zinc_N"/>
    <property type="match status" value="1"/>
</dbReference>
<evidence type="ECO:0000259" key="5">
    <source>
        <dbReference type="SMART" id="SM00829"/>
    </source>
</evidence>
<dbReference type="GO" id="GO:0046872">
    <property type="term" value="F:metal ion binding"/>
    <property type="evidence" value="ECO:0007669"/>
    <property type="project" value="UniProtKB-KW"/>
</dbReference>
<dbReference type="InterPro" id="IPR036291">
    <property type="entry name" value="NAD(P)-bd_dom_sf"/>
</dbReference>
<keyword evidence="7" id="KW-1185">Reference proteome</keyword>
<proteinExistence type="inferred from homology"/>
<evidence type="ECO:0000256" key="1">
    <source>
        <dbReference type="ARBA" id="ARBA00001947"/>
    </source>
</evidence>
<comment type="caution">
    <text evidence="6">The sequence shown here is derived from an EMBL/GenBank/DDBJ whole genome shotgun (WGS) entry which is preliminary data.</text>
</comment>
<evidence type="ECO:0000256" key="4">
    <source>
        <dbReference type="ARBA" id="ARBA00022833"/>
    </source>
</evidence>
<feature type="domain" description="Enoyl reductase (ER)" evidence="5">
    <location>
        <begin position="13"/>
        <end position="352"/>
    </location>
</feature>
<dbReference type="RefSeq" id="WP_009532610.1">
    <property type="nucleotide sequence ID" value="NZ_JH590862.1"/>
</dbReference>
<dbReference type="SUPFAM" id="SSF51735">
    <property type="entry name" value="NAD(P)-binding Rossmann-fold domains"/>
    <property type="match status" value="1"/>
</dbReference>
<comment type="cofactor">
    <cofactor evidence="1">
        <name>Zn(2+)</name>
        <dbReference type="ChEBI" id="CHEBI:29105"/>
    </cofactor>
</comment>
<comment type="similarity">
    <text evidence="2">Belongs to the zinc-containing alcohol dehydrogenase family.</text>
</comment>